<evidence type="ECO:0008006" key="5">
    <source>
        <dbReference type="Google" id="ProtNLM"/>
    </source>
</evidence>
<dbReference type="InterPro" id="IPR011047">
    <property type="entry name" value="Quinoprotein_ADH-like_sf"/>
</dbReference>
<accession>A0A0P9F9C9</accession>
<comment type="caution">
    <text evidence="3">The sequence shown here is derived from an EMBL/GenBank/DDBJ whole genome shotgun (WGS) entry which is preliminary data.</text>
</comment>
<feature type="region of interest" description="Disordered" evidence="1">
    <location>
        <begin position="64"/>
        <end position="93"/>
    </location>
</feature>
<reference evidence="3 4" key="1">
    <citation type="submission" date="2015-09" db="EMBL/GenBank/DDBJ databases">
        <title>Draft genome sequence of Kouleothrix aurantiaca JCM 19913.</title>
        <authorList>
            <person name="Hemp J."/>
        </authorList>
    </citation>
    <scope>NUCLEOTIDE SEQUENCE [LARGE SCALE GENOMIC DNA]</scope>
    <source>
        <strain evidence="3 4">COM-B</strain>
    </source>
</reference>
<dbReference type="PATRIC" id="fig|186479.3.peg.6413"/>
<dbReference type="Proteomes" id="UP000050509">
    <property type="component" value="Unassembled WGS sequence"/>
</dbReference>
<sequence length="713" mass="73906">MIEVALMHAQPPALRAAVLLLGILLVGAGCAAEPAQAPASPPGAAAPSTNAALAPGSTAVALATSAPPAAQAPAPAAATALHGTTPPPNTLPTPGFPPASATPTFPEAKIDDQSIGALRLLRTVGFGQPHSLKIGLGGRHLAVGTSSGIALFELPTLRLIRFDPAADSASPTSNDREQQAQMLAALCQGGTECLAALAAAQQTTLPAAFSGSGTIISPDMHLAAIPETKPDEAGQTQIRRIDDGTLLYTLPGTLPAFSHDGSMLAISDGSRVRVWQRQALEAGNDQPGATFAPPNVEAQTWGNALAFSPDAQALHAVLGGDLFSWRISDGLLRWKLPDVAAESVEFRMHGAVLETIAAGGDAPSGTRVIRTSDGTEVYSGWVGNIAFGSDDVTVALIPFATDGPVEVIDIASGAINAFRMPDYQALAFSPDALTLAAATSHGIDLVDVIDSRVQERISADLIALFDLHIQNNLQYSRDGQLLMYQKQGENLYDGVSASAQSWKLAPAIQLRSAQRSKPKNRTREADLLLAAFSPDTGAAAYSYDRTHVEIQPPNAPAFTLTMPISVTAMVFNPAGDVLALGNEAGTIRMVGLPDGGETGQLAAGGPTHGLVFSQDGTLLAGMRDDGSALVWQLGKQVPVATLSGIRENSTVIFSADKQLLIAGGPNGVAFYRIADGSLLRLIAVAAEDIALGPHQRMLAILHNMQIQLWGIPS</sequence>
<organism evidence="3 4">
    <name type="scientific">Kouleothrix aurantiaca</name>
    <dbReference type="NCBI Taxonomy" id="186479"/>
    <lineage>
        <taxon>Bacteria</taxon>
        <taxon>Bacillati</taxon>
        <taxon>Chloroflexota</taxon>
        <taxon>Chloroflexia</taxon>
        <taxon>Chloroflexales</taxon>
        <taxon>Roseiflexineae</taxon>
        <taxon>Roseiflexaceae</taxon>
        <taxon>Kouleothrix</taxon>
    </lineage>
</organism>
<feature type="compositionally biased region" description="Low complexity" evidence="1">
    <location>
        <begin position="64"/>
        <end position="84"/>
    </location>
</feature>
<dbReference type="Gene3D" id="2.130.10.10">
    <property type="entry name" value="YVTN repeat-like/Quinoprotein amine dehydrogenase"/>
    <property type="match status" value="3"/>
</dbReference>
<dbReference type="InterPro" id="IPR015943">
    <property type="entry name" value="WD40/YVTN_repeat-like_dom_sf"/>
</dbReference>
<feature type="signal peptide" evidence="2">
    <location>
        <begin position="1"/>
        <end position="31"/>
    </location>
</feature>
<gene>
    <name evidence="3" type="ORF">SE17_10845</name>
</gene>
<name>A0A0P9F9C9_9CHLR</name>
<evidence type="ECO:0000256" key="1">
    <source>
        <dbReference type="SAM" id="MobiDB-lite"/>
    </source>
</evidence>
<keyword evidence="2" id="KW-0732">Signal</keyword>
<feature type="chain" id="PRO_5006156855" description="Anaphase-promoting complex subunit 4 WD40 domain-containing protein" evidence="2">
    <location>
        <begin position="32"/>
        <end position="713"/>
    </location>
</feature>
<proteinExistence type="predicted"/>
<dbReference type="PANTHER" id="PTHR19879:SF9">
    <property type="entry name" value="TRANSCRIPTION INITIATION FACTOR TFIID SUBUNIT 5"/>
    <property type="match status" value="1"/>
</dbReference>
<evidence type="ECO:0000313" key="4">
    <source>
        <dbReference type="Proteomes" id="UP000050509"/>
    </source>
</evidence>
<protein>
    <recommendedName>
        <fullName evidence="5">Anaphase-promoting complex subunit 4 WD40 domain-containing protein</fullName>
    </recommendedName>
</protein>
<evidence type="ECO:0000313" key="3">
    <source>
        <dbReference type="EMBL" id="KPV53234.1"/>
    </source>
</evidence>
<evidence type="ECO:0000256" key="2">
    <source>
        <dbReference type="SAM" id="SignalP"/>
    </source>
</evidence>
<keyword evidence="4" id="KW-1185">Reference proteome</keyword>
<dbReference type="SUPFAM" id="SSF50998">
    <property type="entry name" value="Quinoprotein alcohol dehydrogenase-like"/>
    <property type="match status" value="1"/>
</dbReference>
<dbReference type="EMBL" id="LJCR01000307">
    <property type="protein sequence ID" value="KPV53234.1"/>
    <property type="molecule type" value="Genomic_DNA"/>
</dbReference>
<dbReference type="PANTHER" id="PTHR19879">
    <property type="entry name" value="TRANSCRIPTION INITIATION FACTOR TFIID"/>
    <property type="match status" value="1"/>
</dbReference>
<dbReference type="AlphaFoldDB" id="A0A0P9F9C9"/>